<name>A0A9D1WVQ4_9FIRM</name>
<dbReference type="EMBL" id="DXEM01000028">
    <property type="protein sequence ID" value="HIX68138.1"/>
    <property type="molecule type" value="Genomic_DNA"/>
</dbReference>
<proteinExistence type="predicted"/>
<accession>A0A9D1WVQ4</accession>
<reference evidence="2" key="1">
    <citation type="journal article" date="2021" name="PeerJ">
        <title>Extensive microbial diversity within the chicken gut microbiome revealed by metagenomics and culture.</title>
        <authorList>
            <person name="Gilroy R."/>
            <person name="Ravi A."/>
            <person name="Getino M."/>
            <person name="Pursley I."/>
            <person name="Horton D.L."/>
            <person name="Alikhan N.F."/>
            <person name="Baker D."/>
            <person name="Gharbi K."/>
            <person name="Hall N."/>
            <person name="Watson M."/>
            <person name="Adriaenssens E.M."/>
            <person name="Foster-Nyarko E."/>
            <person name="Jarju S."/>
            <person name="Secka A."/>
            <person name="Antonio M."/>
            <person name="Oren A."/>
            <person name="Chaudhuri R.R."/>
            <person name="La Ragione R."/>
            <person name="Hildebrand F."/>
            <person name="Pallen M.J."/>
        </authorList>
    </citation>
    <scope>NUCLEOTIDE SEQUENCE</scope>
    <source>
        <strain evidence="2">CHK191-13928</strain>
    </source>
</reference>
<protein>
    <submittedName>
        <fullName evidence="2">WD40 repeat domain-containing protein</fullName>
    </submittedName>
</protein>
<dbReference type="SUPFAM" id="SSF50978">
    <property type="entry name" value="WD40 repeat-like"/>
    <property type="match status" value="1"/>
</dbReference>
<evidence type="ECO:0000256" key="1">
    <source>
        <dbReference type="SAM" id="Phobius"/>
    </source>
</evidence>
<dbReference type="Pfam" id="PF18975">
    <property type="entry name" value="DUF5711"/>
    <property type="match status" value="1"/>
</dbReference>
<reference evidence="2" key="2">
    <citation type="submission" date="2021-04" db="EMBL/GenBank/DDBJ databases">
        <authorList>
            <person name="Gilroy R."/>
        </authorList>
    </citation>
    <scope>NUCLEOTIDE SEQUENCE</scope>
    <source>
        <strain evidence="2">CHK191-13928</strain>
    </source>
</reference>
<dbReference type="AlphaFoldDB" id="A0A9D1WVQ4"/>
<keyword evidence="1" id="KW-0812">Transmembrane</keyword>
<evidence type="ECO:0000313" key="3">
    <source>
        <dbReference type="Proteomes" id="UP000886721"/>
    </source>
</evidence>
<dbReference type="InterPro" id="IPR036322">
    <property type="entry name" value="WD40_repeat_dom_sf"/>
</dbReference>
<sequence>MEQKTRSGFSLYVNNSEDVQYAIILREKKKRYRQILIIILALVLVLTFLAYRYRTYRKMSSVKKISTEMSDSVQSFAYKNGTICYDEDGISMLDSKGNTEWSKTFSVRSPISSYCGDYIVVASKNGNDVKLLDQDGNMKNLSVSYPILDVEVAEQGVVALLLQSDQGNYIELYEAADEKLVSIKTTPTQNGYPVDIDLSSDGEDLAVSYLVVDGIETKSRVAFYNFGTEGKEKQDRLIAGFDFKDTVIPKVNYLGDSRLCAVGDNKLVLFKTGRRPSKKKEIDLSESIQSIAVNENYIAAIMENKGKSEEQYEAKVFNKSGREIMSHGFSSDFTKVALGDKELLLIGSYHCSIFNFAGHEMFQHDFDKRILGISPTGKARRYLVSYEDGMEIVSLR</sequence>
<organism evidence="2 3">
    <name type="scientific">Candidatus Anaerostipes excrementavium</name>
    <dbReference type="NCBI Taxonomy" id="2838463"/>
    <lineage>
        <taxon>Bacteria</taxon>
        <taxon>Bacillati</taxon>
        <taxon>Bacillota</taxon>
        <taxon>Clostridia</taxon>
        <taxon>Lachnospirales</taxon>
        <taxon>Lachnospiraceae</taxon>
        <taxon>Anaerostipes</taxon>
    </lineage>
</organism>
<gene>
    <name evidence="2" type="ORF">H9735_08505</name>
</gene>
<feature type="transmembrane region" description="Helical" evidence="1">
    <location>
        <begin position="35"/>
        <end position="53"/>
    </location>
</feature>
<dbReference type="Proteomes" id="UP000886721">
    <property type="component" value="Unassembled WGS sequence"/>
</dbReference>
<dbReference type="InterPro" id="IPR043765">
    <property type="entry name" value="DUF5711"/>
</dbReference>
<comment type="caution">
    <text evidence="2">The sequence shown here is derived from an EMBL/GenBank/DDBJ whole genome shotgun (WGS) entry which is preliminary data.</text>
</comment>
<evidence type="ECO:0000313" key="2">
    <source>
        <dbReference type="EMBL" id="HIX68138.1"/>
    </source>
</evidence>
<keyword evidence="1" id="KW-0472">Membrane</keyword>
<keyword evidence="1" id="KW-1133">Transmembrane helix</keyword>